<dbReference type="InterPro" id="IPR029058">
    <property type="entry name" value="AB_hydrolase_fold"/>
</dbReference>
<protein>
    <submittedName>
        <fullName evidence="2">Pimeloyl-ACP methyl ester carboxylesterase</fullName>
    </submittedName>
</protein>
<dbReference type="Gene3D" id="3.40.50.1820">
    <property type="entry name" value="alpha/beta hydrolase"/>
    <property type="match status" value="1"/>
</dbReference>
<dbReference type="Pfam" id="PF00561">
    <property type="entry name" value="Abhydrolase_1"/>
    <property type="match status" value="1"/>
</dbReference>
<reference evidence="3" key="1">
    <citation type="submission" date="2017-02" db="EMBL/GenBank/DDBJ databases">
        <authorList>
            <person name="Varghese N."/>
            <person name="Submissions S."/>
        </authorList>
    </citation>
    <scope>NUCLEOTIDE SEQUENCE [LARGE SCALE GENOMIC DNA]</scope>
    <source>
        <strain evidence="3">USBA 369</strain>
    </source>
</reference>
<dbReference type="EMBL" id="FUXL01000001">
    <property type="protein sequence ID" value="SJZ50471.1"/>
    <property type="molecule type" value="Genomic_DNA"/>
</dbReference>
<evidence type="ECO:0000313" key="2">
    <source>
        <dbReference type="EMBL" id="SJZ50471.1"/>
    </source>
</evidence>
<keyword evidence="3" id="KW-1185">Reference proteome</keyword>
<dbReference type="SUPFAM" id="SSF53474">
    <property type="entry name" value="alpha/beta-Hydrolases"/>
    <property type="match status" value="1"/>
</dbReference>
<dbReference type="OrthoDB" id="9804723at2"/>
<dbReference type="InterPro" id="IPR000073">
    <property type="entry name" value="AB_hydrolase_1"/>
</dbReference>
<dbReference type="STRING" id="1365950.SAMN05428963_10187"/>
<dbReference type="GO" id="GO:0004806">
    <property type="term" value="F:triacylglycerol lipase activity"/>
    <property type="evidence" value="ECO:0007669"/>
    <property type="project" value="TreeGrafter"/>
</dbReference>
<accession>A0A1T4L7I8</accession>
<proteinExistence type="predicted"/>
<name>A0A1T4L7I8_9HYPH</name>
<dbReference type="PANTHER" id="PTHR43433:SF5">
    <property type="entry name" value="AB HYDROLASE-1 DOMAIN-CONTAINING PROTEIN"/>
    <property type="match status" value="1"/>
</dbReference>
<dbReference type="GO" id="GO:0046503">
    <property type="term" value="P:glycerolipid catabolic process"/>
    <property type="evidence" value="ECO:0007669"/>
    <property type="project" value="TreeGrafter"/>
</dbReference>
<feature type="domain" description="AB hydrolase-1" evidence="1">
    <location>
        <begin position="22"/>
        <end position="123"/>
    </location>
</feature>
<dbReference type="AlphaFoldDB" id="A0A1T4L7I8"/>
<dbReference type="InterPro" id="IPR050471">
    <property type="entry name" value="AB_hydrolase"/>
</dbReference>
<evidence type="ECO:0000259" key="1">
    <source>
        <dbReference type="Pfam" id="PF00561"/>
    </source>
</evidence>
<gene>
    <name evidence="2" type="ORF">SAMN05428963_10187</name>
</gene>
<dbReference type="Proteomes" id="UP000190135">
    <property type="component" value="Unassembled WGS sequence"/>
</dbReference>
<dbReference type="RefSeq" id="WP_078706412.1">
    <property type="nucleotide sequence ID" value="NZ_FUXL01000001.1"/>
</dbReference>
<sequence>MASFSHEGLNLAYRQEGDPDAPAVLLLHGFASNIRVNWVSPGWFLTLTEAGYNVIAIDHRGHGASDKPHDAAAYTPAQMAADALALTEHLNIRKAALFGYSMGARVAAFAALKAPERFPVLVFGGLGIGLVKGVGSWTPVAEALRAPSLDDVTDPKGRMFRSFADRTGSDKEALAACISATRQELTAEEVGRIRQPVLVGVGTKDDIAGSAEELAGLMPNAEAYEIAGRDHMLSVGDRHFKAEVLRFLADQRLFL</sequence>
<dbReference type="PANTHER" id="PTHR43433">
    <property type="entry name" value="HYDROLASE, ALPHA/BETA FOLD FAMILY PROTEIN"/>
    <property type="match status" value="1"/>
</dbReference>
<organism evidence="2 3">
    <name type="scientific">Consotaella salsifontis</name>
    <dbReference type="NCBI Taxonomy" id="1365950"/>
    <lineage>
        <taxon>Bacteria</taxon>
        <taxon>Pseudomonadati</taxon>
        <taxon>Pseudomonadota</taxon>
        <taxon>Alphaproteobacteria</taxon>
        <taxon>Hyphomicrobiales</taxon>
        <taxon>Aurantimonadaceae</taxon>
        <taxon>Consotaella</taxon>
    </lineage>
</organism>
<evidence type="ECO:0000313" key="3">
    <source>
        <dbReference type="Proteomes" id="UP000190135"/>
    </source>
</evidence>